<comment type="caution">
    <text evidence="1">The sequence shown here is derived from an EMBL/GenBank/DDBJ whole genome shotgun (WGS) entry which is preliminary data.</text>
</comment>
<dbReference type="Pfam" id="PF09956">
    <property type="entry name" value="Phage_cement_2"/>
    <property type="match status" value="1"/>
</dbReference>
<organism evidence="1 2">
    <name type="scientific">Vibrio splendidus</name>
    <dbReference type="NCBI Taxonomy" id="29497"/>
    <lineage>
        <taxon>Bacteria</taxon>
        <taxon>Pseudomonadati</taxon>
        <taxon>Pseudomonadota</taxon>
        <taxon>Gammaproteobacteria</taxon>
        <taxon>Vibrionales</taxon>
        <taxon>Vibrionaceae</taxon>
        <taxon>Vibrio</taxon>
    </lineage>
</organism>
<proteinExistence type="predicted"/>
<protein>
    <submittedName>
        <fullName evidence="1">DUF2190 family protein</fullName>
    </submittedName>
</protein>
<accession>A0A7Y4DAP4</accession>
<gene>
    <name evidence="1" type="ORF">F0234_23865</name>
</gene>
<dbReference type="RefSeq" id="WP_171331156.1">
    <property type="nucleotide sequence ID" value="NZ_CAWPOP010000027.1"/>
</dbReference>
<reference evidence="1 2" key="1">
    <citation type="submission" date="2019-09" db="EMBL/GenBank/DDBJ databases">
        <title>Draft genome sequencing and comparative genomics of hatchery-associated Vibrios.</title>
        <authorList>
            <person name="Kehlet-Delgado H."/>
            <person name="Mueller R.S."/>
        </authorList>
    </citation>
    <scope>NUCLEOTIDE SEQUENCE [LARGE SCALE GENOMIC DNA]</scope>
    <source>
        <strain evidence="1 2">99-70-13A3</strain>
    </source>
</reference>
<dbReference type="EMBL" id="VTXL01000033">
    <property type="protein sequence ID" value="NOJ15788.1"/>
    <property type="molecule type" value="Genomic_DNA"/>
</dbReference>
<dbReference type="InterPro" id="IPR011231">
    <property type="entry name" value="Phage_VT1-Sakai_H0018"/>
</dbReference>
<name>A0A7Y4DAP4_VIBSP</name>
<evidence type="ECO:0000313" key="2">
    <source>
        <dbReference type="Proteomes" id="UP000519158"/>
    </source>
</evidence>
<evidence type="ECO:0000313" key="1">
    <source>
        <dbReference type="EMBL" id="NOJ15788.1"/>
    </source>
</evidence>
<dbReference type="Proteomes" id="UP000519158">
    <property type="component" value="Unassembled WGS sequence"/>
</dbReference>
<sequence>MRLLATNENLTLTAPSGGVQYGVPLKMGVVLVIPAMTVTEGQPFTGEVQGVFVGFPLKDGDTPNYAGEYAYFDSAASEFTLTKPTTPDDKPVGAFITEHEKQALYVPGIL</sequence>
<dbReference type="AlphaFoldDB" id="A0A7Y4DAP4"/>